<dbReference type="PROSITE" id="PS51257">
    <property type="entry name" value="PROKAR_LIPOPROTEIN"/>
    <property type="match status" value="1"/>
</dbReference>
<evidence type="ECO:0000256" key="1">
    <source>
        <dbReference type="SAM" id="MobiDB-lite"/>
    </source>
</evidence>
<dbReference type="EMBL" id="JBDZYD010000023">
    <property type="protein sequence ID" value="MEQ0565801.1"/>
    <property type="molecule type" value="Genomic_DNA"/>
</dbReference>
<accession>A0ABV0LU13</accession>
<dbReference type="InterPro" id="IPR024520">
    <property type="entry name" value="DUF3558"/>
</dbReference>
<dbReference type="Proteomes" id="UP001440984">
    <property type="component" value="Unassembled WGS sequence"/>
</dbReference>
<evidence type="ECO:0000313" key="2">
    <source>
        <dbReference type="EMBL" id="MEQ0565801.1"/>
    </source>
</evidence>
<evidence type="ECO:0000313" key="3">
    <source>
        <dbReference type="Proteomes" id="UP001440984"/>
    </source>
</evidence>
<organism evidence="2 3">
    <name type="scientific">Amycolatopsis melonis</name>
    <dbReference type="NCBI Taxonomy" id="3156488"/>
    <lineage>
        <taxon>Bacteria</taxon>
        <taxon>Bacillati</taxon>
        <taxon>Actinomycetota</taxon>
        <taxon>Actinomycetes</taxon>
        <taxon>Pseudonocardiales</taxon>
        <taxon>Pseudonocardiaceae</taxon>
        <taxon>Amycolatopsis</taxon>
    </lineage>
</organism>
<comment type="caution">
    <text evidence="2">The sequence shown here is derived from an EMBL/GenBank/DDBJ whole genome shotgun (WGS) entry which is preliminary data.</text>
</comment>
<dbReference type="Pfam" id="PF12079">
    <property type="entry name" value="DUF3558"/>
    <property type="match status" value="1"/>
</dbReference>
<feature type="region of interest" description="Disordered" evidence="1">
    <location>
        <begin position="30"/>
        <end position="51"/>
    </location>
</feature>
<dbReference type="RefSeq" id="WP_348956892.1">
    <property type="nucleotide sequence ID" value="NZ_JBDZYD010000023.1"/>
</dbReference>
<keyword evidence="3" id="KW-1185">Reference proteome</keyword>
<proteinExistence type="predicted"/>
<feature type="compositionally biased region" description="Polar residues" evidence="1">
    <location>
        <begin position="30"/>
        <end position="44"/>
    </location>
</feature>
<reference evidence="2 3" key="1">
    <citation type="submission" date="2024-05" db="EMBL/GenBank/DDBJ databases">
        <authorList>
            <person name="Zhao H."/>
            <person name="Xu Y."/>
            <person name="Lin S."/>
            <person name="Spain J.C."/>
            <person name="Zhou N.-Y."/>
        </authorList>
    </citation>
    <scope>NUCLEOTIDE SEQUENCE [LARGE SCALE GENOMIC DNA]</scope>
    <source>
        <strain evidence="2 3">NEAU-NG30</strain>
    </source>
</reference>
<gene>
    <name evidence="2" type="ORF">ABJI51_42555</name>
</gene>
<name>A0ABV0LU13_9PSEU</name>
<sequence>MIARSFPAAVAAPVLGLGLAACTSEVAGQANPSTQVSATNSTTADPADPFAGMSPCTILDQAFTGQNLPRAEPAVADPQHSCRIAKPTSGDTPGVVVGLILQAGSDYKNNVNNPAKASDGNVNGRPAIEEQEPLHAKGQCAIRFKVGSSRALLSVSFGGDTTGACKKVEEFAEKVEPLLPKNN</sequence>
<protein>
    <submittedName>
        <fullName evidence="2">DUF3558 family protein</fullName>
    </submittedName>
</protein>